<name>A0A7U2F3H0_PHANO</name>
<protein>
    <recommendedName>
        <fullName evidence="9">Amine oxidase</fullName>
        <ecNumber evidence="9">1.4.3.-</ecNumber>
    </recommendedName>
</protein>
<reference evidence="15" key="1">
    <citation type="journal article" date="2021" name="BMC Genomics">
        <title>Chromosome-level genome assembly and manually-curated proteome of model necrotroph Parastagonospora nodorum Sn15 reveals a genome-wide trove of candidate effector homologs, and redundancy of virulence-related functions within an accessory chromosome.</title>
        <authorList>
            <person name="Bertazzoni S."/>
            <person name="Jones D.A.B."/>
            <person name="Phan H.T."/>
            <person name="Tan K.-C."/>
            <person name="Hane J.K."/>
        </authorList>
    </citation>
    <scope>NUCLEOTIDE SEQUENCE [LARGE SCALE GENOMIC DNA]</scope>
    <source>
        <strain evidence="15">SN15 / ATCC MYA-4574 / FGSC 10173)</strain>
    </source>
</reference>
<evidence type="ECO:0000256" key="2">
    <source>
        <dbReference type="ARBA" id="ARBA00007983"/>
    </source>
</evidence>
<dbReference type="Gene3D" id="3.10.450.40">
    <property type="match status" value="2"/>
</dbReference>
<accession>A0A7U2F3H0</accession>
<evidence type="ECO:0000259" key="11">
    <source>
        <dbReference type="Pfam" id="PF01179"/>
    </source>
</evidence>
<dbReference type="Pfam" id="PF01179">
    <property type="entry name" value="Cu_amine_oxid"/>
    <property type="match status" value="1"/>
</dbReference>
<feature type="active site" description="Proton acceptor" evidence="7">
    <location>
        <position position="408"/>
    </location>
</feature>
<evidence type="ECO:0000256" key="6">
    <source>
        <dbReference type="ARBA" id="ARBA00023008"/>
    </source>
</evidence>
<evidence type="ECO:0000259" key="12">
    <source>
        <dbReference type="Pfam" id="PF02727"/>
    </source>
</evidence>
<evidence type="ECO:0000256" key="7">
    <source>
        <dbReference type="PIRSR" id="PIRSR600269-50"/>
    </source>
</evidence>
<dbReference type="InterPro" id="IPR015328">
    <property type="entry name" value="DUF1965"/>
</dbReference>
<dbReference type="VEuPathDB" id="FungiDB:JI435_040890"/>
<feature type="domain" description="Copper amine oxidase catalytic" evidence="11">
    <location>
        <begin position="335"/>
        <end position="735"/>
    </location>
</feature>
<comment type="cofactor">
    <cofactor evidence="1">
        <name>Cu cation</name>
        <dbReference type="ChEBI" id="CHEBI:23378"/>
    </cofactor>
</comment>
<dbReference type="PANTHER" id="PTHR10638:SF20">
    <property type="entry name" value="AMINE OXIDASE"/>
    <property type="match status" value="1"/>
</dbReference>
<dbReference type="InterPro" id="IPR036460">
    <property type="entry name" value="Cu_amine_oxidase_C_sf"/>
</dbReference>
<dbReference type="InterPro" id="IPR015800">
    <property type="entry name" value="Cu_amine_oxidase_N2"/>
</dbReference>
<keyword evidence="10" id="KW-0732">Signal</keyword>
<dbReference type="GO" id="GO:0008131">
    <property type="term" value="F:primary methylamine oxidase activity"/>
    <property type="evidence" value="ECO:0007669"/>
    <property type="project" value="InterPro"/>
</dbReference>
<dbReference type="Proteomes" id="UP000663193">
    <property type="component" value="Chromosome 8"/>
</dbReference>
<feature type="chain" id="PRO_5031204448" description="Amine oxidase" evidence="10">
    <location>
        <begin position="22"/>
        <end position="804"/>
    </location>
</feature>
<evidence type="ECO:0000256" key="1">
    <source>
        <dbReference type="ARBA" id="ARBA00001935"/>
    </source>
</evidence>
<dbReference type="Pfam" id="PF09248">
    <property type="entry name" value="DUF1965"/>
    <property type="match status" value="1"/>
</dbReference>
<dbReference type="FunFam" id="3.10.450.40:FF:000028">
    <property type="entry name" value="Amine oxidase"/>
    <property type="match status" value="1"/>
</dbReference>
<evidence type="ECO:0000313" key="14">
    <source>
        <dbReference type="EMBL" id="QRC97982.1"/>
    </source>
</evidence>
<evidence type="ECO:0000256" key="9">
    <source>
        <dbReference type="RuleBase" id="RU000672"/>
    </source>
</evidence>
<keyword evidence="4 7" id="KW-0801">TPQ</keyword>
<evidence type="ECO:0000256" key="8">
    <source>
        <dbReference type="PIRSR" id="PIRSR600269-51"/>
    </source>
</evidence>
<evidence type="ECO:0000259" key="13">
    <source>
        <dbReference type="Pfam" id="PF09248"/>
    </source>
</evidence>
<keyword evidence="3 9" id="KW-0479">Metal-binding</keyword>
<dbReference type="Gene3D" id="2.70.98.20">
    <property type="entry name" value="Copper amine oxidase, catalytic domain"/>
    <property type="match status" value="1"/>
</dbReference>
<dbReference type="GO" id="GO:0009308">
    <property type="term" value="P:amine metabolic process"/>
    <property type="evidence" value="ECO:0007669"/>
    <property type="project" value="UniProtKB-UniRule"/>
</dbReference>
<keyword evidence="6 9" id="KW-0186">Copper</keyword>
<evidence type="ECO:0000256" key="3">
    <source>
        <dbReference type="ARBA" id="ARBA00022723"/>
    </source>
</evidence>
<gene>
    <name evidence="14" type="ORF">JI435_040890</name>
</gene>
<dbReference type="OMA" id="PYNSQDV"/>
<comment type="PTM">
    <text evidence="8 9">Topaquinone (TPQ) is generated by copper-dependent autoxidation of a specific tyrosyl residue.</text>
</comment>
<feature type="active site" description="Schiff-base intermediate with substrate; via topaquinone" evidence="7">
    <location>
        <position position="489"/>
    </location>
</feature>
<dbReference type="EMBL" id="CP069030">
    <property type="protein sequence ID" value="QRC97982.1"/>
    <property type="molecule type" value="Genomic_DNA"/>
</dbReference>
<keyword evidence="5 9" id="KW-0560">Oxidoreductase</keyword>
<evidence type="ECO:0000256" key="10">
    <source>
        <dbReference type="SAM" id="SignalP"/>
    </source>
</evidence>
<dbReference type="InterPro" id="IPR015798">
    <property type="entry name" value="Cu_amine_oxidase_C"/>
</dbReference>
<dbReference type="GO" id="GO:0005507">
    <property type="term" value="F:copper ion binding"/>
    <property type="evidence" value="ECO:0007669"/>
    <property type="project" value="InterPro"/>
</dbReference>
<evidence type="ECO:0000256" key="4">
    <source>
        <dbReference type="ARBA" id="ARBA00022772"/>
    </source>
</evidence>
<comment type="cofactor">
    <cofactor evidence="9">
        <name>Cu cation</name>
        <dbReference type="ChEBI" id="CHEBI:23378"/>
    </cofactor>
    <text evidence="9">Contains 1 topaquinone per subunit.</text>
</comment>
<feature type="signal peptide" evidence="10">
    <location>
        <begin position="1"/>
        <end position="21"/>
    </location>
</feature>
<dbReference type="InterPro" id="IPR000269">
    <property type="entry name" value="Cu_amine_oxidase"/>
</dbReference>
<dbReference type="PRINTS" id="PR00766">
    <property type="entry name" value="CUDAOXIDASE"/>
</dbReference>
<dbReference type="FunFam" id="3.10.450.40:FF:000018">
    <property type="entry name" value="Amine oxidase"/>
    <property type="match status" value="1"/>
</dbReference>
<dbReference type="SUPFAM" id="SSF49998">
    <property type="entry name" value="Amine oxidase catalytic domain"/>
    <property type="match status" value="1"/>
</dbReference>
<proteinExistence type="inferred from homology"/>
<keyword evidence="15" id="KW-1185">Reference proteome</keyword>
<evidence type="ECO:0000313" key="15">
    <source>
        <dbReference type="Proteomes" id="UP000663193"/>
    </source>
</evidence>
<dbReference type="GO" id="GO:0048038">
    <property type="term" value="F:quinone binding"/>
    <property type="evidence" value="ECO:0007669"/>
    <property type="project" value="InterPro"/>
</dbReference>
<organism evidence="14 15">
    <name type="scientific">Phaeosphaeria nodorum (strain SN15 / ATCC MYA-4574 / FGSC 10173)</name>
    <name type="common">Glume blotch fungus</name>
    <name type="synonym">Parastagonospora nodorum</name>
    <dbReference type="NCBI Taxonomy" id="321614"/>
    <lineage>
        <taxon>Eukaryota</taxon>
        <taxon>Fungi</taxon>
        <taxon>Dikarya</taxon>
        <taxon>Ascomycota</taxon>
        <taxon>Pezizomycotina</taxon>
        <taxon>Dothideomycetes</taxon>
        <taxon>Pleosporomycetidae</taxon>
        <taxon>Pleosporales</taxon>
        <taxon>Pleosporineae</taxon>
        <taxon>Phaeosphaeriaceae</taxon>
        <taxon>Parastagonospora</taxon>
    </lineage>
</organism>
<dbReference type="OrthoDB" id="3341590at2759"/>
<dbReference type="FunFam" id="2.70.98.20:FF:000002">
    <property type="entry name" value="Amine oxidase"/>
    <property type="match status" value="1"/>
</dbReference>
<feature type="domain" description="Copper amine oxidase N2-terminal" evidence="12">
    <location>
        <begin position="88"/>
        <end position="158"/>
    </location>
</feature>
<feature type="domain" description="DUF1965" evidence="13">
    <location>
        <begin position="260"/>
        <end position="323"/>
    </location>
</feature>
<dbReference type="InterPro" id="IPR016182">
    <property type="entry name" value="Cu_amine_oxidase_N-reg"/>
</dbReference>
<dbReference type="SUPFAM" id="SSF54416">
    <property type="entry name" value="Amine oxidase N-terminal region"/>
    <property type="match status" value="2"/>
</dbReference>
<evidence type="ECO:0000256" key="5">
    <source>
        <dbReference type="ARBA" id="ARBA00023002"/>
    </source>
</evidence>
<sequence length="804" mass="91721">MRASFNTVLLGLSLCSGIAEAMPKAPWVEQHARTRGRKHFTASVEKRNVTEDPPDCVAPKAQLTKAPKANIWGGLSGPEASGVVSWLFAQPELNLTESEKASNWDNTIVTVELLMPNKTDALAYMDTNATTPTRYARAVLDIRATENAYFQEIRVGPLPLVNGTTKWEPLDYTWTRKTGGKVRNLVPDVDIMHDEWLYKIGAEVADITKDLWNMTMLGLDNDTLITWGIDPPTEVDGRFQRWDQFWSMPQGIFDVTSNMQMGLFFLSDVTGRDPSKWTIEGWYYNGIFYETTEEFRTAYFSGNFEKLLGNVDGEWAHTDQRGPILPHDTKTPPVTVAPQGARFSVDHENKYVEWMGWSFYIAFKHDTGMTFHDIKYKGQRILYELGMQEALAHYAGSDPTQANSAYLDSLYGFGPFAFELLKGYDCPSYATYINSSFYVAETTHTHLNSICLFEYDADFPMSRHSTANYVAATKNIYFTVRSVSTIGNYDYMFTYNFYMDGSVGIEVRASGYIQSAFYAKNEDYGFKIHDQLSGSLHDHVINFKADFDIFGTNNSVQLMDQVPIKTTYPWSKGREYSTMKLERRFLETEDEGRFDWQTSRPQEVLILNENEKTRHGEYRSYRVMPYTGTGHLTIENSSVLLNSARWAERDLMFSVAKETEARSASIFNTMDKANPPIDFNEFFDGESLRNQDLVLWFNLGMHHVPHTGDLPMTVFTTAHSGVHFTPVNYFEGSPSVETVNMVRISYKNGTTSSVTSFQQSNEVCELDYEPAHVDLWEYTGDVVVRKYPYDPSNPYYFTTLDIPL</sequence>
<feature type="modified residue" description="2',4',5'-topaquinone" evidence="8">
    <location>
        <position position="489"/>
    </location>
</feature>
<dbReference type="EC" id="1.4.3.-" evidence="9"/>
<dbReference type="Pfam" id="PF02727">
    <property type="entry name" value="Cu_amine_oxidN2"/>
    <property type="match status" value="1"/>
</dbReference>
<dbReference type="PANTHER" id="PTHR10638">
    <property type="entry name" value="COPPER AMINE OXIDASE"/>
    <property type="match status" value="1"/>
</dbReference>
<dbReference type="AlphaFoldDB" id="A0A7U2F3H0"/>
<comment type="similarity">
    <text evidence="2 9">Belongs to the copper/topaquinone oxidase family.</text>
</comment>